<keyword evidence="1" id="KW-0175">Coiled coil</keyword>
<dbReference type="STRING" id="1618566.UR35_C0008G0026"/>
<feature type="transmembrane region" description="Helical" evidence="2">
    <location>
        <begin position="276"/>
        <end position="303"/>
    </location>
</feature>
<evidence type="ECO:0000313" key="4">
    <source>
        <dbReference type="Proteomes" id="UP000034778"/>
    </source>
</evidence>
<comment type="caution">
    <text evidence="3">The sequence shown here is derived from an EMBL/GenBank/DDBJ whole genome shotgun (WGS) entry which is preliminary data.</text>
</comment>
<name>A0A0F9ZZU6_9BACT</name>
<gene>
    <name evidence="3" type="ORF">UR35_C0008G0026</name>
</gene>
<dbReference type="AlphaFoldDB" id="A0A0F9ZZU6"/>
<feature type="coiled-coil region" evidence="1">
    <location>
        <begin position="303"/>
        <end position="334"/>
    </location>
</feature>
<reference evidence="3 4" key="1">
    <citation type="journal article" date="2015" name="Nature">
        <title>rRNA introns, odd ribosomes, and small enigmatic genomes across a large radiation of phyla.</title>
        <authorList>
            <person name="Brown C.T."/>
            <person name="Hug L.A."/>
            <person name="Thomas B.C."/>
            <person name="Sharon I."/>
            <person name="Castelle C.J."/>
            <person name="Singh A."/>
            <person name="Wilkins M.J."/>
            <person name="Williams K.H."/>
            <person name="Banfield J.F."/>
        </authorList>
    </citation>
    <scope>NUCLEOTIDE SEQUENCE [LARGE SCALE GENOMIC DNA]</scope>
</reference>
<sequence length="337" mass="37506">MKTAKQNKITFFPVFLVLVISFLILNSSFLIQAVSAQARIPLVVAPARQTVAIDPGKTADLQIKFFNESVTAVAGNIKAVDFIVTEDSGAPVLLENQVNPWVKLPYEKASIAAGDVLKVNFKVNIPTNTQPGGRYVAIMFEQTGQIPDTQTNDEGASAISSRIVGLVSIRINGPVYESAFVDIFKTPSFLEFGPIPVYFEILNKGGYHITPVGQLTLTNWFGQEVEKKTIDSKNIFPDARRNYDTKIGKTWMFGRYLLNFTASYGDQGKTITMSKFIWVVPVTLILVIILGIIIAILSTVLIIKRFKVKQVKLEEKLEEEITELESLKNKFKDKLPK</sequence>
<dbReference type="EMBL" id="LBOW01000008">
    <property type="protein sequence ID" value="KKP44481.1"/>
    <property type="molecule type" value="Genomic_DNA"/>
</dbReference>
<keyword evidence="2" id="KW-0472">Membrane</keyword>
<keyword evidence="2" id="KW-1133">Transmembrane helix</keyword>
<evidence type="ECO:0000256" key="2">
    <source>
        <dbReference type="SAM" id="Phobius"/>
    </source>
</evidence>
<evidence type="ECO:0000256" key="1">
    <source>
        <dbReference type="SAM" id="Coils"/>
    </source>
</evidence>
<proteinExistence type="predicted"/>
<protein>
    <submittedName>
        <fullName evidence="3">Uncharacterized protein</fullName>
    </submittedName>
</protein>
<dbReference type="Proteomes" id="UP000034778">
    <property type="component" value="Unassembled WGS sequence"/>
</dbReference>
<evidence type="ECO:0000313" key="3">
    <source>
        <dbReference type="EMBL" id="KKP44481.1"/>
    </source>
</evidence>
<keyword evidence="2" id="KW-0812">Transmembrane</keyword>
<organism evidence="3 4">
    <name type="scientific">Candidatus Woesebacteria bacterium GW2011_GWB1_33_22</name>
    <dbReference type="NCBI Taxonomy" id="1618566"/>
    <lineage>
        <taxon>Bacteria</taxon>
        <taxon>Candidatus Woeseibacteriota</taxon>
    </lineage>
</organism>
<accession>A0A0F9ZZU6</accession>